<dbReference type="AlphaFoldDB" id="A0A3M7QKH1"/>
<dbReference type="Pfam" id="PF01858">
    <property type="entry name" value="RB_A"/>
    <property type="match status" value="1"/>
</dbReference>
<feature type="domain" description="Retinoblastoma-associated protein B-box" evidence="1">
    <location>
        <begin position="324"/>
        <end position="418"/>
    </location>
</feature>
<dbReference type="STRING" id="10195.A0A3M7QKH1"/>
<name>A0A3M7QKH1_BRAPC</name>
<evidence type="ECO:0000259" key="2">
    <source>
        <dbReference type="Pfam" id="PF01858"/>
    </source>
</evidence>
<dbReference type="GO" id="GO:0005667">
    <property type="term" value="C:transcription regulator complex"/>
    <property type="evidence" value="ECO:0007669"/>
    <property type="project" value="TreeGrafter"/>
</dbReference>
<sequence length="662" mass="73902">MYENETFHKSVYTCCFEILLNSSFVSKSFTGTSAKQQTEKVNFLTLIELKSDQFRFPYSLKNLKLDPVDLLRIIELFITNTSINNQTNSIHLNKSMIRHLNTMEEYILELLCWSKESKLWTLVKQLKLVCPGPNVQSDLTQLNFPFPLYDEVGFVNSPQLSHGTGPSGSFLTAAVLTNPKGESSPAKPTITRVVCSTNSSTTTTVSNDNMILTTKTLPNNSSKQIQVLTLTPTGSRIKNQKHGRLLNMTSFLTYFFRKFYNLANVRLRYLLDKLNVNSLLSEPDQANSSQPLTPASASTPILTPVTSSTLKPSQSVNSEKHQLLLKKIWNIFEFSLSLGADKNSSLIRGRHLDQMLLCAVYLACKLTRLPILFTEIVRVYKCLRSDSSSIYRDVLLDQAEHGGDLIQFYNTIYIKCMKEFALRVHAKSNSQMASNPDNKLAATPVNNLHLLSPVPRPAQINLNINLQFTSRKIVDTKSVLISPSRDRLVSSTAQFVQPINNKYSGRNKLVYLFDELGSEKMIFQINEMIRKSEVKIRGSNKRLFSEMSSHCLPISALGAKTSSNSEDERDGRVKLTKIGPFGAGQSGLSHANTMLGHSGPTSSNFLSKIVSSKLGSRSNSNLVTMVVGSSPNQNQSMNLSLPLGANFSRRIQTIQNERTNVN</sequence>
<dbReference type="GO" id="GO:0030154">
    <property type="term" value="P:cell differentiation"/>
    <property type="evidence" value="ECO:0007669"/>
    <property type="project" value="TreeGrafter"/>
</dbReference>
<evidence type="ECO:0000313" key="4">
    <source>
        <dbReference type="Proteomes" id="UP000276133"/>
    </source>
</evidence>
<protein>
    <submittedName>
        <fullName evidence="3">Retinoblastoma 1</fullName>
    </submittedName>
</protein>
<dbReference type="OrthoDB" id="844594at2759"/>
<organism evidence="3 4">
    <name type="scientific">Brachionus plicatilis</name>
    <name type="common">Marine rotifer</name>
    <name type="synonym">Brachionus muelleri</name>
    <dbReference type="NCBI Taxonomy" id="10195"/>
    <lineage>
        <taxon>Eukaryota</taxon>
        <taxon>Metazoa</taxon>
        <taxon>Spiralia</taxon>
        <taxon>Gnathifera</taxon>
        <taxon>Rotifera</taxon>
        <taxon>Eurotatoria</taxon>
        <taxon>Monogononta</taxon>
        <taxon>Pseudotrocha</taxon>
        <taxon>Ploima</taxon>
        <taxon>Brachionidae</taxon>
        <taxon>Brachionus</taxon>
    </lineage>
</organism>
<proteinExistence type="predicted"/>
<dbReference type="Gene3D" id="1.10.472.10">
    <property type="entry name" value="Cyclin-like"/>
    <property type="match status" value="2"/>
</dbReference>
<evidence type="ECO:0000259" key="1">
    <source>
        <dbReference type="Pfam" id="PF01857"/>
    </source>
</evidence>
<gene>
    <name evidence="3" type="ORF">BpHYR1_000826</name>
</gene>
<dbReference type="EMBL" id="REGN01005947">
    <property type="protein sequence ID" value="RNA11458.1"/>
    <property type="molecule type" value="Genomic_DNA"/>
</dbReference>
<dbReference type="InterPro" id="IPR002719">
    <property type="entry name" value="RB_B"/>
</dbReference>
<dbReference type="GO" id="GO:0000977">
    <property type="term" value="F:RNA polymerase II transcription regulatory region sequence-specific DNA binding"/>
    <property type="evidence" value="ECO:0007669"/>
    <property type="project" value="TreeGrafter"/>
</dbReference>
<dbReference type="GO" id="GO:0000785">
    <property type="term" value="C:chromatin"/>
    <property type="evidence" value="ECO:0007669"/>
    <property type="project" value="TreeGrafter"/>
</dbReference>
<accession>A0A3M7QKH1</accession>
<dbReference type="SUPFAM" id="SSF47954">
    <property type="entry name" value="Cyclin-like"/>
    <property type="match status" value="2"/>
</dbReference>
<dbReference type="InterPro" id="IPR036915">
    <property type="entry name" value="Cyclin-like_sf"/>
</dbReference>
<dbReference type="Pfam" id="PF01857">
    <property type="entry name" value="RB_B"/>
    <property type="match status" value="1"/>
</dbReference>
<comment type="caution">
    <text evidence="3">The sequence shown here is derived from an EMBL/GenBank/DDBJ whole genome shotgun (WGS) entry which is preliminary data.</text>
</comment>
<dbReference type="PANTHER" id="PTHR13742">
    <property type="entry name" value="RETINOBLASTOMA-ASSOCIATED PROTEIN RB -RELATED"/>
    <property type="match status" value="1"/>
</dbReference>
<dbReference type="GO" id="GO:2000134">
    <property type="term" value="P:negative regulation of G1/S transition of mitotic cell cycle"/>
    <property type="evidence" value="ECO:0007669"/>
    <property type="project" value="TreeGrafter"/>
</dbReference>
<dbReference type="PANTHER" id="PTHR13742:SF17">
    <property type="entry name" value="RE32990P-RELATED"/>
    <property type="match status" value="1"/>
</dbReference>
<dbReference type="GO" id="GO:0005634">
    <property type="term" value="C:nucleus"/>
    <property type="evidence" value="ECO:0007669"/>
    <property type="project" value="InterPro"/>
</dbReference>
<dbReference type="InterPro" id="IPR028309">
    <property type="entry name" value="RB_fam"/>
</dbReference>
<dbReference type="InterPro" id="IPR002720">
    <property type="entry name" value="RB_A"/>
</dbReference>
<evidence type="ECO:0000313" key="3">
    <source>
        <dbReference type="EMBL" id="RNA11458.1"/>
    </source>
</evidence>
<dbReference type="GO" id="GO:0006357">
    <property type="term" value="P:regulation of transcription by RNA polymerase II"/>
    <property type="evidence" value="ECO:0007669"/>
    <property type="project" value="InterPro"/>
</dbReference>
<reference evidence="3 4" key="1">
    <citation type="journal article" date="2018" name="Sci. Rep.">
        <title>Genomic signatures of local adaptation to the degree of environmental predictability in rotifers.</title>
        <authorList>
            <person name="Franch-Gras L."/>
            <person name="Hahn C."/>
            <person name="Garcia-Roger E.M."/>
            <person name="Carmona M.J."/>
            <person name="Serra M."/>
            <person name="Gomez A."/>
        </authorList>
    </citation>
    <scope>NUCLEOTIDE SEQUENCE [LARGE SCALE GENOMIC DNA]</scope>
    <source>
        <strain evidence="3">HYR1</strain>
    </source>
</reference>
<dbReference type="Proteomes" id="UP000276133">
    <property type="component" value="Unassembled WGS sequence"/>
</dbReference>
<feature type="domain" description="Retinoblastoma-associated protein A-box" evidence="2">
    <location>
        <begin position="3"/>
        <end position="122"/>
    </location>
</feature>
<keyword evidence="4" id="KW-1185">Reference proteome</keyword>